<proteinExistence type="predicted"/>
<organism evidence="1 2">
    <name type="scientific">Folsomia candida</name>
    <name type="common">Springtail</name>
    <dbReference type="NCBI Taxonomy" id="158441"/>
    <lineage>
        <taxon>Eukaryota</taxon>
        <taxon>Metazoa</taxon>
        <taxon>Ecdysozoa</taxon>
        <taxon>Arthropoda</taxon>
        <taxon>Hexapoda</taxon>
        <taxon>Collembola</taxon>
        <taxon>Entomobryomorpha</taxon>
        <taxon>Isotomoidea</taxon>
        <taxon>Isotomidae</taxon>
        <taxon>Proisotominae</taxon>
        <taxon>Folsomia</taxon>
    </lineage>
</organism>
<comment type="caution">
    <text evidence="1">The sequence shown here is derived from an EMBL/GenBank/DDBJ whole genome shotgun (WGS) entry which is preliminary data.</text>
</comment>
<dbReference type="Proteomes" id="UP000198287">
    <property type="component" value="Unassembled WGS sequence"/>
</dbReference>
<name>A0A226CXU4_FOLCA</name>
<evidence type="ECO:0000313" key="1">
    <source>
        <dbReference type="EMBL" id="OXA37241.1"/>
    </source>
</evidence>
<reference evidence="1 2" key="1">
    <citation type="submission" date="2015-12" db="EMBL/GenBank/DDBJ databases">
        <title>The genome of Folsomia candida.</title>
        <authorList>
            <person name="Faddeeva A."/>
            <person name="Derks M.F."/>
            <person name="Anvar Y."/>
            <person name="Smit S."/>
            <person name="Van Straalen N."/>
            <person name="Roelofs D."/>
        </authorList>
    </citation>
    <scope>NUCLEOTIDE SEQUENCE [LARGE SCALE GENOMIC DNA]</scope>
    <source>
        <strain evidence="1 2">VU population</strain>
        <tissue evidence="1">Whole body</tissue>
    </source>
</reference>
<gene>
    <name evidence="1" type="ORF">Fcan01_27999</name>
</gene>
<accession>A0A226CXU4</accession>
<dbReference type="AlphaFoldDB" id="A0A226CXU4"/>
<keyword evidence="2" id="KW-1185">Reference proteome</keyword>
<protein>
    <submittedName>
        <fullName evidence="1">Uncharacterized protein</fullName>
    </submittedName>
</protein>
<evidence type="ECO:0000313" key="2">
    <source>
        <dbReference type="Proteomes" id="UP000198287"/>
    </source>
</evidence>
<sequence>MTTFTTFPVRTWDDVRRITRLEGGPEKIKAVVLFPFLPISKLIYFLSTLDHNWFLITRKNSNIFTLPQRLKGGVDSILFYGFGLDRVLDLKEGTTTVGGLLDYSCLLDSWENGNGKIDDVTVTASFCANYTLLLLLPSPCFPVVTNIM</sequence>
<dbReference type="EMBL" id="LNIX01000061">
    <property type="protein sequence ID" value="OXA37241.1"/>
    <property type="molecule type" value="Genomic_DNA"/>
</dbReference>